<dbReference type="EMBL" id="CP002349">
    <property type="protein sequence ID" value="ADR21800.1"/>
    <property type="molecule type" value="Genomic_DNA"/>
</dbReference>
<dbReference type="Gene3D" id="3.90.320.10">
    <property type="match status" value="1"/>
</dbReference>
<name>E4TS60_MARTH</name>
<dbReference type="HOGENOM" id="CLU_134960_1_0_10"/>
<dbReference type="InterPro" id="IPR026350">
    <property type="entry name" value="GxxExxY"/>
</dbReference>
<dbReference type="Proteomes" id="UP000008720">
    <property type="component" value="Chromosome"/>
</dbReference>
<dbReference type="InterPro" id="IPR011604">
    <property type="entry name" value="PDDEXK-like_dom_sf"/>
</dbReference>
<organism evidence="1 2">
    <name type="scientific">Marivirga tractuosa (strain ATCC 23168 / DSM 4126 / NBRC 15989 / NCIMB 1408 / VKM B-1430 / H-43)</name>
    <name type="common">Microscilla tractuosa</name>
    <name type="synonym">Flexibacter tractuosus</name>
    <dbReference type="NCBI Taxonomy" id="643867"/>
    <lineage>
        <taxon>Bacteria</taxon>
        <taxon>Pseudomonadati</taxon>
        <taxon>Bacteroidota</taxon>
        <taxon>Cytophagia</taxon>
        <taxon>Cytophagales</taxon>
        <taxon>Marivirgaceae</taxon>
        <taxon>Marivirga</taxon>
    </lineage>
</organism>
<gene>
    <name evidence="1" type="ordered locus">Ftrac_1812</name>
</gene>
<evidence type="ECO:0000313" key="2">
    <source>
        <dbReference type="Proteomes" id="UP000008720"/>
    </source>
</evidence>
<dbReference type="OrthoDB" id="1119698at2"/>
<dbReference type="eggNOG" id="COG0614">
    <property type="taxonomic scope" value="Bacteria"/>
</dbReference>
<dbReference type="STRING" id="643867.Ftrac_1812"/>
<dbReference type="AlphaFoldDB" id="E4TS60"/>
<evidence type="ECO:0000313" key="1">
    <source>
        <dbReference type="EMBL" id="ADR21800.1"/>
    </source>
</evidence>
<evidence type="ECO:0008006" key="3">
    <source>
        <dbReference type="Google" id="ProtNLM"/>
    </source>
</evidence>
<dbReference type="KEGG" id="mtt:Ftrac_1812"/>
<dbReference type="NCBIfam" id="TIGR04256">
    <property type="entry name" value="GxxExxY"/>
    <property type="match status" value="1"/>
</dbReference>
<proteinExistence type="predicted"/>
<reference evidence="1 2" key="1">
    <citation type="journal article" date="2011" name="Stand. Genomic Sci.">
        <title>Complete genome sequence of Marivirga tractuosa type strain (H-43).</title>
        <authorList>
            <person name="Pagani I."/>
            <person name="Chertkov O."/>
            <person name="Lapidus A."/>
            <person name="Lucas S."/>
            <person name="Del Rio T.G."/>
            <person name="Tice H."/>
            <person name="Copeland A."/>
            <person name="Cheng J.F."/>
            <person name="Nolan M."/>
            <person name="Saunders E."/>
            <person name="Pitluck S."/>
            <person name="Held B."/>
            <person name="Goodwin L."/>
            <person name="Liolios K."/>
            <person name="Ovchinikova G."/>
            <person name="Ivanova N."/>
            <person name="Mavromatis K."/>
            <person name="Pati A."/>
            <person name="Chen A."/>
            <person name="Palaniappan K."/>
            <person name="Land M."/>
            <person name="Hauser L."/>
            <person name="Jeffries C.D."/>
            <person name="Detter J.C."/>
            <person name="Han C."/>
            <person name="Tapia R."/>
            <person name="Ngatchou-Djao O.D."/>
            <person name="Rohde M."/>
            <person name="Goker M."/>
            <person name="Spring S."/>
            <person name="Sikorski J."/>
            <person name="Woyke T."/>
            <person name="Bristow J."/>
            <person name="Eisen J.A."/>
            <person name="Markowitz V."/>
            <person name="Hugenholtz P."/>
            <person name="Klenk H.P."/>
            <person name="Kyrpides N.C."/>
        </authorList>
    </citation>
    <scope>NUCLEOTIDE SEQUENCE [LARGE SCALE GENOMIC DNA]</scope>
    <source>
        <strain evidence="2">ATCC 23168 / DSM 4126 / NBRC 15989 / NCIMB 1408 / VKM B-1430 / H-43</strain>
    </source>
</reference>
<sequence>MNTRKAFLKELTYKINGAAIEVHKELGPGLLESVYHQCLIHELKNQNIYFQTEKLIEVNYKGLNLDTNLRCDILVENSICIELKAVKEMLPVHDAQILSYMKLLKVPKGILYNFNVYNLFNQGQKTFVNEFFI</sequence>
<keyword evidence="2" id="KW-1185">Reference proteome</keyword>
<protein>
    <recommendedName>
        <fullName evidence="3">GxxExxY protein</fullName>
    </recommendedName>
</protein>
<accession>E4TS60</accession>
<dbReference type="Pfam" id="PF13366">
    <property type="entry name" value="PDDEXK_3"/>
    <property type="match status" value="1"/>
</dbReference>
<dbReference type="RefSeq" id="WP_013453943.1">
    <property type="nucleotide sequence ID" value="NC_014759.1"/>
</dbReference>